<reference evidence="1 3" key="1">
    <citation type="journal article" date="2008" name="Science">
        <title>The Physcomitrella genome reveals evolutionary insights into the conquest of land by plants.</title>
        <authorList>
            <person name="Rensing S."/>
            <person name="Lang D."/>
            <person name="Zimmer A."/>
            <person name="Terry A."/>
            <person name="Salamov A."/>
            <person name="Shapiro H."/>
            <person name="Nishiyama T."/>
            <person name="Perroud P.-F."/>
            <person name="Lindquist E."/>
            <person name="Kamisugi Y."/>
            <person name="Tanahashi T."/>
            <person name="Sakakibara K."/>
            <person name="Fujita T."/>
            <person name="Oishi K."/>
            <person name="Shin-I T."/>
            <person name="Kuroki Y."/>
            <person name="Toyoda A."/>
            <person name="Suzuki Y."/>
            <person name="Hashimoto A."/>
            <person name="Yamaguchi K."/>
            <person name="Sugano A."/>
            <person name="Kohara Y."/>
            <person name="Fujiyama A."/>
            <person name="Anterola A."/>
            <person name="Aoki S."/>
            <person name="Ashton N."/>
            <person name="Barbazuk W.B."/>
            <person name="Barker E."/>
            <person name="Bennetzen J."/>
            <person name="Bezanilla M."/>
            <person name="Blankenship R."/>
            <person name="Cho S.H."/>
            <person name="Dutcher S."/>
            <person name="Estelle M."/>
            <person name="Fawcett J.A."/>
            <person name="Gundlach H."/>
            <person name="Hanada K."/>
            <person name="Heyl A."/>
            <person name="Hicks K.A."/>
            <person name="Hugh J."/>
            <person name="Lohr M."/>
            <person name="Mayer K."/>
            <person name="Melkozernov A."/>
            <person name="Murata T."/>
            <person name="Nelson D."/>
            <person name="Pils B."/>
            <person name="Prigge M."/>
            <person name="Reiss B."/>
            <person name="Renner T."/>
            <person name="Rombauts S."/>
            <person name="Rushton P."/>
            <person name="Sanderfoot A."/>
            <person name="Schween G."/>
            <person name="Shiu S.-H."/>
            <person name="Stueber K."/>
            <person name="Theodoulou F.L."/>
            <person name="Tu H."/>
            <person name="Van de Peer Y."/>
            <person name="Verrier P.J."/>
            <person name="Waters E."/>
            <person name="Wood A."/>
            <person name="Yang L."/>
            <person name="Cove D."/>
            <person name="Cuming A."/>
            <person name="Hasebe M."/>
            <person name="Lucas S."/>
            <person name="Mishler D.B."/>
            <person name="Reski R."/>
            <person name="Grigoriev I."/>
            <person name="Quatrano R.S."/>
            <person name="Boore J.L."/>
        </authorList>
    </citation>
    <scope>NUCLEOTIDE SEQUENCE [LARGE SCALE GENOMIC DNA]</scope>
    <source>
        <strain evidence="2 3">cv. Gransden 2004</strain>
    </source>
</reference>
<dbReference type="Gramene" id="Pp3c19_20390V3.2">
    <property type="protein sequence ID" value="Pp3c19_20390V3.2"/>
    <property type="gene ID" value="Pp3c19_20390"/>
</dbReference>
<dbReference type="PaxDb" id="3218-PP1S491_5V6.1"/>
<protein>
    <submittedName>
        <fullName evidence="1 2">Uncharacterized protein</fullName>
    </submittedName>
</protein>
<accession>A0A2K1IZ50</accession>
<name>A0A2K1IZ50_PHYPA</name>
<evidence type="ECO:0000313" key="2">
    <source>
        <dbReference type="EnsemblPlants" id="Pp3c19_20390V3.1"/>
    </source>
</evidence>
<reference evidence="1 3" key="2">
    <citation type="journal article" date="2018" name="Plant J.">
        <title>The Physcomitrella patens chromosome-scale assembly reveals moss genome structure and evolution.</title>
        <authorList>
            <person name="Lang D."/>
            <person name="Ullrich K.K."/>
            <person name="Murat F."/>
            <person name="Fuchs J."/>
            <person name="Jenkins J."/>
            <person name="Haas F.B."/>
            <person name="Piednoel M."/>
            <person name="Gundlach H."/>
            <person name="Van Bel M."/>
            <person name="Meyberg R."/>
            <person name="Vives C."/>
            <person name="Morata J."/>
            <person name="Symeonidi A."/>
            <person name="Hiss M."/>
            <person name="Muchero W."/>
            <person name="Kamisugi Y."/>
            <person name="Saleh O."/>
            <person name="Blanc G."/>
            <person name="Decker E.L."/>
            <person name="van Gessel N."/>
            <person name="Grimwood J."/>
            <person name="Hayes R.D."/>
            <person name="Graham S.W."/>
            <person name="Gunter L.E."/>
            <person name="McDaniel S.F."/>
            <person name="Hoernstein S.N.W."/>
            <person name="Larsson A."/>
            <person name="Li F.W."/>
            <person name="Perroud P.F."/>
            <person name="Phillips J."/>
            <person name="Ranjan P."/>
            <person name="Rokshar D.S."/>
            <person name="Rothfels C.J."/>
            <person name="Schneider L."/>
            <person name="Shu S."/>
            <person name="Stevenson D.W."/>
            <person name="Thummler F."/>
            <person name="Tillich M."/>
            <person name="Villarreal Aguilar J.C."/>
            <person name="Widiez T."/>
            <person name="Wong G.K."/>
            <person name="Wymore A."/>
            <person name="Zhang Y."/>
            <person name="Zimmer A.D."/>
            <person name="Quatrano R.S."/>
            <person name="Mayer K.F.X."/>
            <person name="Goodstein D."/>
            <person name="Casacuberta J.M."/>
            <person name="Vandepoele K."/>
            <person name="Reski R."/>
            <person name="Cuming A.C."/>
            <person name="Tuskan G.A."/>
            <person name="Maumus F."/>
            <person name="Salse J."/>
            <person name="Schmutz J."/>
            <person name="Rensing S.A."/>
        </authorList>
    </citation>
    <scope>NUCLEOTIDE SEQUENCE [LARGE SCALE GENOMIC DNA]</scope>
    <source>
        <strain evidence="2 3">cv. Gransden 2004</strain>
    </source>
</reference>
<gene>
    <name evidence="1" type="ORF">PHYPA_024365</name>
</gene>
<sequence length="46" mass="5028">MACGINHLLLALEWGPHHTLGGGTWAKAVVKWGSRGGEWEGKREET</sequence>
<reference evidence="2" key="3">
    <citation type="submission" date="2020-12" db="UniProtKB">
        <authorList>
            <consortium name="EnsemblPlants"/>
        </authorList>
    </citation>
    <scope>IDENTIFICATION</scope>
</reference>
<organism evidence="1">
    <name type="scientific">Physcomitrium patens</name>
    <name type="common">Spreading-leaved earth moss</name>
    <name type="synonym">Physcomitrella patens</name>
    <dbReference type="NCBI Taxonomy" id="3218"/>
    <lineage>
        <taxon>Eukaryota</taxon>
        <taxon>Viridiplantae</taxon>
        <taxon>Streptophyta</taxon>
        <taxon>Embryophyta</taxon>
        <taxon>Bryophyta</taxon>
        <taxon>Bryophytina</taxon>
        <taxon>Bryopsida</taxon>
        <taxon>Funariidae</taxon>
        <taxon>Funariales</taxon>
        <taxon>Funariaceae</taxon>
        <taxon>Physcomitrium</taxon>
    </lineage>
</organism>
<proteinExistence type="predicted"/>
<dbReference type="EnsemblPlants" id="Pp3c19_20390V3.2">
    <property type="protein sequence ID" value="Pp3c19_20390V3.2"/>
    <property type="gene ID" value="Pp3c19_20390"/>
</dbReference>
<keyword evidence="3" id="KW-1185">Reference proteome</keyword>
<dbReference type="Gramene" id="Pp3c19_20390V3.1">
    <property type="protein sequence ID" value="Pp3c19_20390V3.1"/>
    <property type="gene ID" value="Pp3c19_20390"/>
</dbReference>
<dbReference type="InParanoid" id="A0A2K1IZ50"/>
<evidence type="ECO:0000313" key="3">
    <source>
        <dbReference type="Proteomes" id="UP000006727"/>
    </source>
</evidence>
<dbReference type="AlphaFoldDB" id="A0A2K1IZ50"/>
<dbReference type="EnsemblPlants" id="Pp3c19_20390V3.1">
    <property type="protein sequence ID" value="Pp3c19_20390V3.1"/>
    <property type="gene ID" value="Pp3c19_20390"/>
</dbReference>
<evidence type="ECO:0000313" key="1">
    <source>
        <dbReference type="EMBL" id="PNR34548.1"/>
    </source>
</evidence>
<dbReference type="Proteomes" id="UP000006727">
    <property type="component" value="Chromosome 19"/>
</dbReference>
<dbReference type="EMBL" id="ABEU02000019">
    <property type="protein sequence ID" value="PNR34548.1"/>
    <property type="molecule type" value="Genomic_DNA"/>
</dbReference>